<organism evidence="2 3">
    <name type="scientific">Mesobacterium hydrothermale</name>
    <dbReference type="NCBI Taxonomy" id="3111907"/>
    <lineage>
        <taxon>Bacteria</taxon>
        <taxon>Pseudomonadati</taxon>
        <taxon>Pseudomonadota</taxon>
        <taxon>Alphaproteobacteria</taxon>
        <taxon>Rhodobacterales</taxon>
        <taxon>Roseobacteraceae</taxon>
        <taxon>Mesobacterium</taxon>
    </lineage>
</organism>
<comment type="caution">
    <text evidence="2">The sequence shown here is derived from an EMBL/GenBank/DDBJ whole genome shotgun (WGS) entry which is preliminary data.</text>
</comment>
<keyword evidence="1" id="KW-0812">Transmembrane</keyword>
<sequence length="89" mass="9499">MIHLAIPALVLGTVAFIAWTVASIVILRDLRRRAVSASGQAFPGPSAQIGALAQWWRDGSARGSRRAWAGLTVVVLALSALFWTFGIGR</sequence>
<evidence type="ECO:0000313" key="3">
    <source>
        <dbReference type="Proteomes" id="UP001348149"/>
    </source>
</evidence>
<keyword evidence="1" id="KW-1133">Transmembrane helix</keyword>
<gene>
    <name evidence="2" type="ORF">VK792_07440</name>
</gene>
<evidence type="ECO:0000256" key="1">
    <source>
        <dbReference type="SAM" id="Phobius"/>
    </source>
</evidence>
<feature type="transmembrane region" description="Helical" evidence="1">
    <location>
        <begin position="6"/>
        <end position="27"/>
    </location>
</feature>
<protein>
    <submittedName>
        <fullName evidence="2">Uncharacterized protein</fullName>
    </submittedName>
</protein>
<accession>A0ABU6HFA0</accession>
<dbReference type="RefSeq" id="WP_326296799.1">
    <property type="nucleotide sequence ID" value="NZ_JAYLLH010000008.1"/>
</dbReference>
<dbReference type="Proteomes" id="UP001348149">
    <property type="component" value="Unassembled WGS sequence"/>
</dbReference>
<reference evidence="2 3" key="1">
    <citation type="submission" date="2024-01" db="EMBL/GenBank/DDBJ databases">
        <title>Mesobacterium rodlantinim sp. nov., isolated from shallow sea hydrothermal systems off Kueishantao Island.</title>
        <authorList>
            <person name="Su Z."/>
            <person name="Tang K."/>
        </authorList>
    </citation>
    <scope>NUCLEOTIDE SEQUENCE [LARGE SCALE GENOMIC DNA]</scope>
    <source>
        <strain evidence="2 3">TK19101</strain>
    </source>
</reference>
<keyword evidence="3" id="KW-1185">Reference proteome</keyword>
<name>A0ABU6HFA0_9RHOB</name>
<proteinExistence type="predicted"/>
<feature type="transmembrane region" description="Helical" evidence="1">
    <location>
        <begin position="67"/>
        <end position="87"/>
    </location>
</feature>
<evidence type="ECO:0000313" key="2">
    <source>
        <dbReference type="EMBL" id="MEC3861112.1"/>
    </source>
</evidence>
<keyword evidence="1" id="KW-0472">Membrane</keyword>
<dbReference type="EMBL" id="JAYLLH010000008">
    <property type="protein sequence ID" value="MEC3861112.1"/>
    <property type="molecule type" value="Genomic_DNA"/>
</dbReference>